<dbReference type="SMART" id="SM00248">
    <property type="entry name" value="ANK"/>
    <property type="match status" value="1"/>
</dbReference>
<organism evidence="4 5">
    <name type="scientific">Pyrus ussuriensis x Pyrus communis</name>
    <dbReference type="NCBI Taxonomy" id="2448454"/>
    <lineage>
        <taxon>Eukaryota</taxon>
        <taxon>Viridiplantae</taxon>
        <taxon>Streptophyta</taxon>
        <taxon>Embryophyta</taxon>
        <taxon>Tracheophyta</taxon>
        <taxon>Spermatophyta</taxon>
        <taxon>Magnoliopsida</taxon>
        <taxon>eudicotyledons</taxon>
        <taxon>Gunneridae</taxon>
        <taxon>Pentapetalae</taxon>
        <taxon>rosids</taxon>
        <taxon>fabids</taxon>
        <taxon>Rosales</taxon>
        <taxon>Rosaceae</taxon>
        <taxon>Amygdaloideae</taxon>
        <taxon>Maleae</taxon>
        <taxon>Pyrus</taxon>
    </lineage>
</organism>
<dbReference type="GO" id="GO:0016301">
    <property type="term" value="F:kinase activity"/>
    <property type="evidence" value="ECO:0007669"/>
    <property type="project" value="UniProtKB-KW"/>
</dbReference>
<evidence type="ECO:0000256" key="2">
    <source>
        <dbReference type="ARBA" id="ARBA00023043"/>
    </source>
</evidence>
<reference evidence="5" key="2">
    <citation type="submission" date="2019-10" db="EMBL/GenBank/DDBJ databases">
        <title>A de novo genome assembly of a pear dwarfing rootstock.</title>
        <authorList>
            <person name="Wang F."/>
            <person name="Wang J."/>
            <person name="Li S."/>
            <person name="Zhang Y."/>
            <person name="Fang M."/>
            <person name="Ma L."/>
            <person name="Zhao Y."/>
            <person name="Jiang S."/>
        </authorList>
    </citation>
    <scope>NUCLEOTIDE SEQUENCE [LARGE SCALE GENOMIC DNA]</scope>
</reference>
<dbReference type="OrthoDB" id="194358at2759"/>
<dbReference type="InterPro" id="IPR051637">
    <property type="entry name" value="Ank_repeat_dom-contain_49"/>
</dbReference>
<dbReference type="AlphaFoldDB" id="A0A5N5FZ88"/>
<dbReference type="Gene3D" id="1.25.40.20">
    <property type="entry name" value="Ankyrin repeat-containing domain"/>
    <property type="match status" value="1"/>
</dbReference>
<dbReference type="PROSITE" id="PS50088">
    <property type="entry name" value="ANK_REPEAT"/>
    <property type="match status" value="1"/>
</dbReference>
<sequence>MDTENWGVNPAMADNKTDTSINVDKNHVRQSTLHGWTALHRAYFKGKIEVIRTLLEKGVDMDAKDEDGYIALHCAAEPGHAE</sequence>
<evidence type="ECO:0000256" key="1">
    <source>
        <dbReference type="ARBA" id="ARBA00022737"/>
    </source>
</evidence>
<comment type="caution">
    <text evidence="4">The sequence shown here is derived from an EMBL/GenBank/DDBJ whole genome shotgun (WGS) entry which is preliminary data.</text>
</comment>
<reference evidence="4 5" key="3">
    <citation type="submission" date="2019-11" db="EMBL/GenBank/DDBJ databases">
        <title>A de novo genome assembly of a pear dwarfing rootstock.</title>
        <authorList>
            <person name="Wang F."/>
            <person name="Wang J."/>
            <person name="Li S."/>
            <person name="Zhang Y."/>
            <person name="Fang M."/>
            <person name="Ma L."/>
            <person name="Zhao Y."/>
            <person name="Jiang S."/>
        </authorList>
    </citation>
    <scope>NUCLEOTIDE SEQUENCE [LARGE SCALE GENOMIC DNA]</scope>
    <source>
        <strain evidence="4">S2</strain>
        <tissue evidence="4">Leaf</tissue>
    </source>
</reference>
<dbReference type="SUPFAM" id="SSF48403">
    <property type="entry name" value="Ankyrin repeat"/>
    <property type="match status" value="1"/>
</dbReference>
<evidence type="ECO:0000313" key="5">
    <source>
        <dbReference type="Proteomes" id="UP000327157"/>
    </source>
</evidence>
<name>A0A5N5FZ88_9ROSA</name>
<keyword evidence="4" id="KW-0808">Transferase</keyword>
<dbReference type="PANTHER" id="PTHR24180:SF42">
    <property type="entry name" value="FORK-HEAD DOMAIN-CONTAINING PROTEIN"/>
    <property type="match status" value="1"/>
</dbReference>
<gene>
    <name evidence="4" type="ORF">D8674_006608</name>
</gene>
<feature type="repeat" description="ANK" evidence="3">
    <location>
        <begin position="34"/>
        <end position="66"/>
    </location>
</feature>
<evidence type="ECO:0000256" key="3">
    <source>
        <dbReference type="PROSITE-ProRule" id="PRU00023"/>
    </source>
</evidence>
<keyword evidence="5" id="KW-1185">Reference proteome</keyword>
<dbReference type="PANTHER" id="PTHR24180">
    <property type="entry name" value="CYCLIN-DEPENDENT KINASE INHIBITOR 2C-RELATED"/>
    <property type="match status" value="1"/>
</dbReference>
<dbReference type="InterPro" id="IPR002110">
    <property type="entry name" value="Ankyrin_rpt"/>
</dbReference>
<dbReference type="InterPro" id="IPR036770">
    <property type="entry name" value="Ankyrin_rpt-contain_sf"/>
</dbReference>
<keyword evidence="1" id="KW-0677">Repeat</keyword>
<keyword evidence="2 3" id="KW-0040">ANK repeat</keyword>
<protein>
    <submittedName>
        <fullName evidence="4">Ankyrin repeat and protein kinase domain-containing protein 1-like</fullName>
    </submittedName>
</protein>
<accession>A0A5N5FZ88</accession>
<evidence type="ECO:0000313" key="4">
    <source>
        <dbReference type="EMBL" id="KAB2606891.1"/>
    </source>
</evidence>
<dbReference type="Pfam" id="PF12796">
    <property type="entry name" value="Ank_2"/>
    <property type="match status" value="1"/>
</dbReference>
<keyword evidence="4" id="KW-0418">Kinase</keyword>
<reference evidence="4 5" key="1">
    <citation type="submission" date="2019-09" db="EMBL/GenBank/DDBJ databases">
        <authorList>
            <person name="Ou C."/>
        </authorList>
    </citation>
    <scope>NUCLEOTIDE SEQUENCE [LARGE SCALE GENOMIC DNA]</scope>
    <source>
        <strain evidence="4">S2</strain>
        <tissue evidence="4">Leaf</tissue>
    </source>
</reference>
<proteinExistence type="predicted"/>
<dbReference type="EMBL" id="SMOL01000559">
    <property type="protein sequence ID" value="KAB2606891.1"/>
    <property type="molecule type" value="Genomic_DNA"/>
</dbReference>
<dbReference type="Proteomes" id="UP000327157">
    <property type="component" value="Chromosome 11"/>
</dbReference>
<dbReference type="PROSITE" id="PS50297">
    <property type="entry name" value="ANK_REP_REGION"/>
    <property type="match status" value="1"/>
</dbReference>